<protein>
    <submittedName>
        <fullName evidence="1">Uncharacterized protein</fullName>
    </submittedName>
</protein>
<proteinExistence type="predicted"/>
<accession>A0ACC0AUN1</accession>
<name>A0ACC0AUN1_CATRO</name>
<organism evidence="1 2">
    <name type="scientific">Catharanthus roseus</name>
    <name type="common">Madagascar periwinkle</name>
    <name type="synonym">Vinca rosea</name>
    <dbReference type="NCBI Taxonomy" id="4058"/>
    <lineage>
        <taxon>Eukaryota</taxon>
        <taxon>Viridiplantae</taxon>
        <taxon>Streptophyta</taxon>
        <taxon>Embryophyta</taxon>
        <taxon>Tracheophyta</taxon>
        <taxon>Spermatophyta</taxon>
        <taxon>Magnoliopsida</taxon>
        <taxon>eudicotyledons</taxon>
        <taxon>Gunneridae</taxon>
        <taxon>Pentapetalae</taxon>
        <taxon>asterids</taxon>
        <taxon>lamiids</taxon>
        <taxon>Gentianales</taxon>
        <taxon>Apocynaceae</taxon>
        <taxon>Rauvolfioideae</taxon>
        <taxon>Vinceae</taxon>
        <taxon>Catharanthinae</taxon>
        <taxon>Catharanthus</taxon>
    </lineage>
</organism>
<evidence type="ECO:0000313" key="2">
    <source>
        <dbReference type="Proteomes" id="UP001060085"/>
    </source>
</evidence>
<comment type="caution">
    <text evidence="1">The sequence shown here is derived from an EMBL/GenBank/DDBJ whole genome shotgun (WGS) entry which is preliminary data.</text>
</comment>
<dbReference type="EMBL" id="CM044705">
    <property type="protein sequence ID" value="KAI5663158.1"/>
    <property type="molecule type" value="Genomic_DNA"/>
</dbReference>
<keyword evidence="2" id="KW-1185">Reference proteome</keyword>
<gene>
    <name evidence="1" type="ORF">M9H77_22481</name>
</gene>
<sequence>MADHDDPSSQKITMPTQSPPRPAAGDAENQTPPPAGGGVGVSNILSRWKREDLLKKGSLASRGLALIFSILAFIIMASNKHGDWENFDRYEEYRYLLAIAILSTLYTGLQAVRQFHELSTGKEIFSRQNIGMVDFFGDQVIAYLLISSASSAVPLTNRMRESNDNIFTDSSASAIAMGFLAFLSIAVSALISGYKLCKQTYV</sequence>
<reference evidence="2" key="1">
    <citation type="journal article" date="2023" name="Nat. Plants">
        <title>Single-cell RNA sequencing provides a high-resolution roadmap for understanding the multicellular compartmentation of specialized metabolism.</title>
        <authorList>
            <person name="Sun S."/>
            <person name="Shen X."/>
            <person name="Li Y."/>
            <person name="Li Y."/>
            <person name="Wang S."/>
            <person name="Li R."/>
            <person name="Zhang H."/>
            <person name="Shen G."/>
            <person name="Guo B."/>
            <person name="Wei J."/>
            <person name="Xu J."/>
            <person name="St-Pierre B."/>
            <person name="Chen S."/>
            <person name="Sun C."/>
        </authorList>
    </citation>
    <scope>NUCLEOTIDE SEQUENCE [LARGE SCALE GENOMIC DNA]</scope>
</reference>
<dbReference type="Proteomes" id="UP001060085">
    <property type="component" value="Linkage Group LG05"/>
</dbReference>
<evidence type="ECO:0000313" key="1">
    <source>
        <dbReference type="EMBL" id="KAI5663158.1"/>
    </source>
</evidence>